<feature type="transmembrane region" description="Helical" evidence="6">
    <location>
        <begin position="202"/>
        <end position="225"/>
    </location>
</feature>
<comment type="subcellular location">
    <subcellularLocation>
        <location evidence="1">Membrane</location>
        <topology evidence="1">Multi-pass membrane protein</topology>
    </subcellularLocation>
</comment>
<evidence type="ECO:0000256" key="5">
    <source>
        <dbReference type="SAM" id="MobiDB-lite"/>
    </source>
</evidence>
<dbReference type="RefSeq" id="XP_020914053.1">
    <property type="nucleotide sequence ID" value="XM_021058394.2"/>
</dbReference>
<dbReference type="Proteomes" id="UP000887567">
    <property type="component" value="Unplaced"/>
</dbReference>
<evidence type="ECO:0000313" key="7">
    <source>
        <dbReference type="EnsemblMetazoa" id="XP_020914053.1"/>
    </source>
</evidence>
<dbReference type="InterPro" id="IPR019372">
    <property type="entry name" value="LHFPL"/>
</dbReference>
<feature type="compositionally biased region" description="Polar residues" evidence="5">
    <location>
        <begin position="241"/>
        <end position="267"/>
    </location>
</feature>
<dbReference type="OMA" id="YCIGNGM"/>
<dbReference type="GeneID" id="110251666"/>
<feature type="region of interest" description="Disordered" evidence="5">
    <location>
        <begin position="240"/>
        <end position="267"/>
    </location>
</feature>
<sequence>MSKTLKLEPTVTLGPIGESTDDTEAVDQGSRMSRVGRAKPWHRSRTRSILIVLWTIFTICLAVMLIVIFVQPQWLGGTNLKSGEIINFGLYRQCAESWRMCSAKLVEFNKIPSGAWKTATILVALAICSTFLSVIVMAVYWFLRSDRWGYGFRYATGFQVFTAFSLFLTCLIYPSGWDSSEVTSVCGPDSGSYKTGHCEVKWAYWIAIISLFDAIILAALSFFFIERKVVSKPTDYPARKNSLQLNGTSQPTTNNNPGDSNEETTTF</sequence>
<dbReference type="Pfam" id="PF10242">
    <property type="entry name" value="L_HMGIC_fpl"/>
    <property type="match status" value="1"/>
</dbReference>
<dbReference type="GO" id="GO:0005886">
    <property type="term" value="C:plasma membrane"/>
    <property type="evidence" value="ECO:0007669"/>
    <property type="project" value="TreeGrafter"/>
</dbReference>
<reference evidence="7" key="1">
    <citation type="submission" date="2022-11" db="UniProtKB">
        <authorList>
            <consortium name="EnsemblMetazoa"/>
        </authorList>
    </citation>
    <scope>IDENTIFICATION</scope>
</reference>
<feature type="transmembrane region" description="Helical" evidence="6">
    <location>
        <begin position="119"/>
        <end position="143"/>
    </location>
</feature>
<evidence type="ECO:0000256" key="2">
    <source>
        <dbReference type="ARBA" id="ARBA00022692"/>
    </source>
</evidence>
<evidence type="ECO:0000256" key="6">
    <source>
        <dbReference type="SAM" id="Phobius"/>
    </source>
</evidence>
<evidence type="ECO:0000256" key="1">
    <source>
        <dbReference type="ARBA" id="ARBA00004141"/>
    </source>
</evidence>
<keyword evidence="4 6" id="KW-0472">Membrane</keyword>
<dbReference type="OrthoDB" id="5873721at2759"/>
<keyword evidence="2 6" id="KW-0812">Transmembrane</keyword>
<feature type="transmembrane region" description="Helical" evidence="6">
    <location>
        <begin position="155"/>
        <end position="174"/>
    </location>
</feature>
<dbReference type="PANTHER" id="PTHR12489:SF1">
    <property type="entry name" value="LP10272P"/>
    <property type="match status" value="1"/>
</dbReference>
<accession>A0A913Y2G0</accession>
<keyword evidence="8" id="KW-1185">Reference proteome</keyword>
<evidence type="ECO:0000313" key="8">
    <source>
        <dbReference type="Proteomes" id="UP000887567"/>
    </source>
</evidence>
<feature type="transmembrane region" description="Helical" evidence="6">
    <location>
        <begin position="49"/>
        <end position="70"/>
    </location>
</feature>
<dbReference type="EnsemblMetazoa" id="XM_021058394.2">
    <property type="protein sequence ID" value="XP_020914053.1"/>
    <property type="gene ID" value="LOC110251666"/>
</dbReference>
<name>A0A913Y2G0_EXADI</name>
<organism evidence="7 8">
    <name type="scientific">Exaiptasia diaphana</name>
    <name type="common">Tropical sea anemone</name>
    <name type="synonym">Aiptasia pulchella</name>
    <dbReference type="NCBI Taxonomy" id="2652724"/>
    <lineage>
        <taxon>Eukaryota</taxon>
        <taxon>Metazoa</taxon>
        <taxon>Cnidaria</taxon>
        <taxon>Anthozoa</taxon>
        <taxon>Hexacorallia</taxon>
        <taxon>Actiniaria</taxon>
        <taxon>Aiptasiidae</taxon>
        <taxon>Exaiptasia</taxon>
    </lineage>
</organism>
<keyword evidence="3 6" id="KW-1133">Transmembrane helix</keyword>
<protein>
    <submittedName>
        <fullName evidence="7">Uncharacterized protein</fullName>
    </submittedName>
</protein>
<dbReference type="PANTHER" id="PTHR12489">
    <property type="entry name" value="LIPOMA HMGIC FUSION PARTNER-LIKE PROTEIN"/>
    <property type="match status" value="1"/>
</dbReference>
<dbReference type="AlphaFoldDB" id="A0A913Y2G0"/>
<proteinExistence type="predicted"/>
<dbReference type="GO" id="GO:0007605">
    <property type="term" value="P:sensory perception of sound"/>
    <property type="evidence" value="ECO:0007669"/>
    <property type="project" value="TreeGrafter"/>
</dbReference>
<evidence type="ECO:0000256" key="3">
    <source>
        <dbReference type="ARBA" id="ARBA00022989"/>
    </source>
</evidence>
<evidence type="ECO:0000256" key="4">
    <source>
        <dbReference type="ARBA" id="ARBA00023136"/>
    </source>
</evidence>
<dbReference type="KEGG" id="epa:110251666"/>